<accession>A0A1M5MRK8</accession>
<dbReference type="Proteomes" id="UP000184268">
    <property type="component" value="Unassembled WGS sequence"/>
</dbReference>
<proteinExistence type="predicted"/>
<keyword evidence="1" id="KW-0812">Transmembrane</keyword>
<feature type="transmembrane region" description="Helical" evidence="1">
    <location>
        <begin position="44"/>
        <end position="63"/>
    </location>
</feature>
<organism evidence="2 3">
    <name type="scientific">Ferrimonas marina</name>
    <dbReference type="NCBI Taxonomy" id="299255"/>
    <lineage>
        <taxon>Bacteria</taxon>
        <taxon>Pseudomonadati</taxon>
        <taxon>Pseudomonadota</taxon>
        <taxon>Gammaproteobacteria</taxon>
        <taxon>Alteromonadales</taxon>
        <taxon>Ferrimonadaceae</taxon>
        <taxon>Ferrimonas</taxon>
    </lineage>
</organism>
<keyword evidence="1" id="KW-0472">Membrane</keyword>
<dbReference type="STRING" id="299255.SAMN02745129_0747"/>
<evidence type="ECO:0000313" key="3">
    <source>
        <dbReference type="Proteomes" id="UP000184268"/>
    </source>
</evidence>
<reference evidence="2 3" key="1">
    <citation type="submission" date="2016-11" db="EMBL/GenBank/DDBJ databases">
        <authorList>
            <person name="Jaros S."/>
            <person name="Januszkiewicz K."/>
            <person name="Wedrychowicz H."/>
        </authorList>
    </citation>
    <scope>NUCLEOTIDE SEQUENCE [LARGE SCALE GENOMIC DNA]</scope>
    <source>
        <strain evidence="2 3">DSM 16917</strain>
    </source>
</reference>
<gene>
    <name evidence="2" type="ORF">SAMN02745129_0747</name>
</gene>
<dbReference type="AlphaFoldDB" id="A0A1M5MRK8"/>
<evidence type="ECO:0000256" key="1">
    <source>
        <dbReference type="SAM" id="Phobius"/>
    </source>
</evidence>
<keyword evidence="3" id="KW-1185">Reference proteome</keyword>
<dbReference type="EMBL" id="FQXG01000001">
    <property type="protein sequence ID" value="SHG79836.1"/>
    <property type="molecule type" value="Genomic_DNA"/>
</dbReference>
<sequence>MIDTAILRELKLKRVVTNTATAVAGILTYYFVSPEGLSLERVNANLQTLVPLSIFYGVLFEYLRVKKSSPKVERQDSSARQGQ</sequence>
<keyword evidence="1" id="KW-1133">Transmembrane helix</keyword>
<name>A0A1M5MRK8_9GAMM</name>
<evidence type="ECO:0000313" key="2">
    <source>
        <dbReference type="EMBL" id="SHG79836.1"/>
    </source>
</evidence>
<feature type="transmembrane region" description="Helical" evidence="1">
    <location>
        <begin position="12"/>
        <end position="32"/>
    </location>
</feature>
<protein>
    <submittedName>
        <fullName evidence="2">Uncharacterized protein</fullName>
    </submittedName>
</protein>